<dbReference type="Proteomes" id="UP001150603">
    <property type="component" value="Unassembled WGS sequence"/>
</dbReference>
<feature type="non-terminal residue" evidence="1">
    <location>
        <position position="342"/>
    </location>
</feature>
<protein>
    <submittedName>
        <fullName evidence="1">Uncharacterized protein</fullName>
    </submittedName>
</protein>
<gene>
    <name evidence="1" type="ORF">FBU59_001007</name>
</gene>
<proteinExistence type="predicted"/>
<accession>A0ACC1JFB8</accession>
<name>A0ACC1JFB8_9FUNG</name>
<comment type="caution">
    <text evidence="1">The sequence shown here is derived from an EMBL/GenBank/DDBJ whole genome shotgun (WGS) entry which is preliminary data.</text>
</comment>
<dbReference type="EMBL" id="JANBPW010000371">
    <property type="protein sequence ID" value="KAJ1949748.1"/>
    <property type="molecule type" value="Genomic_DNA"/>
</dbReference>
<keyword evidence="2" id="KW-1185">Reference proteome</keyword>
<sequence length="342" mass="38548">MFFPHTRMTDSDAAAMRITFQHALGFREQETRGLILNFVKHIWWGARGSAVLESPTGHRGGHDSITMSQSGNAAASVEDRALARDECADLLYQICIKKYDGYRIGDERHVFNPHAVLNFLSEATWSTTPKNVNEQAKQFWASTSESTIIKSIAVQDAEELEEVVSYLLEDYDYRAIEKVENPFDIVADNGTQSTLPSRALDCDVDEYKQVRAVFKDNFRPKLRERVAKACLGDNVLDLLPTKLKSASVDTFLQICYTQGYLTPLSSNHVGIPNRDVYDSFLPLLTGVMERSCANSTLYADSIRDIGLSEGKVAQFSTFLDELMNRCIPFGSKDREKDYQRVL</sequence>
<evidence type="ECO:0000313" key="2">
    <source>
        <dbReference type="Proteomes" id="UP001150603"/>
    </source>
</evidence>
<evidence type="ECO:0000313" key="1">
    <source>
        <dbReference type="EMBL" id="KAJ1949748.1"/>
    </source>
</evidence>
<organism evidence="1 2">
    <name type="scientific">Linderina macrospora</name>
    <dbReference type="NCBI Taxonomy" id="4868"/>
    <lineage>
        <taxon>Eukaryota</taxon>
        <taxon>Fungi</taxon>
        <taxon>Fungi incertae sedis</taxon>
        <taxon>Zoopagomycota</taxon>
        <taxon>Kickxellomycotina</taxon>
        <taxon>Kickxellomycetes</taxon>
        <taxon>Kickxellales</taxon>
        <taxon>Kickxellaceae</taxon>
        <taxon>Linderina</taxon>
    </lineage>
</organism>
<reference evidence="1" key="1">
    <citation type="submission" date="2022-07" db="EMBL/GenBank/DDBJ databases">
        <title>Phylogenomic reconstructions and comparative analyses of Kickxellomycotina fungi.</title>
        <authorList>
            <person name="Reynolds N.K."/>
            <person name="Stajich J.E."/>
            <person name="Barry K."/>
            <person name="Grigoriev I.V."/>
            <person name="Crous P."/>
            <person name="Smith M.E."/>
        </authorList>
    </citation>
    <scope>NUCLEOTIDE SEQUENCE</scope>
    <source>
        <strain evidence="1">NRRL 5244</strain>
    </source>
</reference>